<comment type="subcellular location">
    <subcellularLocation>
        <location evidence="1">Cell membrane</location>
        <topology evidence="1">Multi-pass membrane protein</topology>
    </subcellularLocation>
</comment>
<evidence type="ECO:0000313" key="7">
    <source>
        <dbReference type="EMBL" id="AYO31558.1"/>
    </source>
</evidence>
<keyword evidence="8" id="KW-1185">Reference proteome</keyword>
<feature type="transmembrane region" description="Helical" evidence="6">
    <location>
        <begin position="114"/>
        <end position="135"/>
    </location>
</feature>
<evidence type="ECO:0000313" key="8">
    <source>
        <dbReference type="Proteomes" id="UP000280960"/>
    </source>
</evidence>
<dbReference type="AlphaFoldDB" id="A0A3G2R961"/>
<dbReference type="CDD" id="cd16914">
    <property type="entry name" value="EcfT"/>
    <property type="match status" value="1"/>
</dbReference>
<dbReference type="InterPro" id="IPR012809">
    <property type="entry name" value="ECF_CbiQ"/>
</dbReference>
<dbReference type="InterPro" id="IPR052770">
    <property type="entry name" value="Cobalt_transport_CbiQ"/>
</dbReference>
<dbReference type="PANTHER" id="PTHR43723:SF1">
    <property type="entry name" value="COBALT TRANSPORT PROTEIN CBIQ"/>
    <property type="match status" value="1"/>
</dbReference>
<dbReference type="PANTHER" id="PTHR43723">
    <property type="entry name" value="COBALT TRANSPORT PROTEIN CBIQ"/>
    <property type="match status" value="1"/>
</dbReference>
<name>A0A3G2R961_9FIRM</name>
<evidence type="ECO:0000256" key="2">
    <source>
        <dbReference type="ARBA" id="ARBA00022475"/>
    </source>
</evidence>
<keyword evidence="3 6" id="KW-0812">Transmembrane</keyword>
<feature type="transmembrane region" description="Helical" evidence="6">
    <location>
        <begin position="236"/>
        <end position="257"/>
    </location>
</feature>
<dbReference type="EMBL" id="CP033169">
    <property type="protein sequence ID" value="AYO31558.1"/>
    <property type="molecule type" value="Genomic_DNA"/>
</dbReference>
<dbReference type="RefSeq" id="WP_122015346.1">
    <property type="nucleotide sequence ID" value="NZ_CP033169.1"/>
</dbReference>
<proteinExistence type="predicted"/>
<sequence>MLIDNYTYSNKLKDVHPAEKLLFTLATMAVGFIPNVYLNLAIVFMMGTILVFKAGIPVRVCLKILALPLSFVLTGVLTLMINIVPAGSRALIKFSLFDITIGITRESMKISGMLFFRSMALVSCLYFLALTTPMIDLVMVLKSLKVPALLLELMELMYRFLFVLMENSERIYISQSSRLGYITSKAALNSLGRLISSLFLKSYRDSERLYTALEARGYDGELKVLTKNFSPSLRNILFIVSAEILLLLLAWLSGGGIKWTITSWR</sequence>
<evidence type="ECO:0000256" key="5">
    <source>
        <dbReference type="ARBA" id="ARBA00023136"/>
    </source>
</evidence>
<evidence type="ECO:0000256" key="1">
    <source>
        <dbReference type="ARBA" id="ARBA00004651"/>
    </source>
</evidence>
<evidence type="ECO:0000256" key="3">
    <source>
        <dbReference type="ARBA" id="ARBA00022692"/>
    </source>
</evidence>
<gene>
    <name evidence="7" type="primary">cbiQ</name>
    <name evidence="7" type="ORF">D2962_13965</name>
</gene>
<accession>A0A3G2R961</accession>
<reference evidence="7 8" key="1">
    <citation type="submission" date="2018-10" db="EMBL/GenBank/DDBJ databases">
        <authorList>
            <person name="Zhang X."/>
        </authorList>
    </citation>
    <scope>NUCLEOTIDE SEQUENCE [LARGE SCALE GENOMIC DNA]</scope>
    <source>
        <strain evidence="7 8">SK-G1</strain>
    </source>
</reference>
<dbReference type="InterPro" id="IPR003339">
    <property type="entry name" value="ABC/ECF_trnsptr_transmembrane"/>
</dbReference>
<organism evidence="7 8">
    <name type="scientific">Biomaibacter acetigenes</name>
    <dbReference type="NCBI Taxonomy" id="2316383"/>
    <lineage>
        <taxon>Bacteria</taxon>
        <taxon>Bacillati</taxon>
        <taxon>Bacillota</taxon>
        <taxon>Clostridia</taxon>
        <taxon>Thermosediminibacterales</taxon>
        <taxon>Tepidanaerobacteraceae</taxon>
        <taxon>Biomaibacter</taxon>
    </lineage>
</organism>
<keyword evidence="4 6" id="KW-1133">Transmembrane helix</keyword>
<evidence type="ECO:0000256" key="4">
    <source>
        <dbReference type="ARBA" id="ARBA00022989"/>
    </source>
</evidence>
<dbReference type="Pfam" id="PF02361">
    <property type="entry name" value="CbiQ"/>
    <property type="match status" value="1"/>
</dbReference>
<dbReference type="NCBIfam" id="TIGR02454">
    <property type="entry name" value="ECF_T_CbiQ"/>
    <property type="match status" value="1"/>
</dbReference>
<dbReference type="KEGG" id="bacg:D2962_13965"/>
<keyword evidence="2" id="KW-1003">Cell membrane</keyword>
<feature type="transmembrane region" description="Helical" evidence="6">
    <location>
        <begin position="21"/>
        <end position="52"/>
    </location>
</feature>
<protein>
    <submittedName>
        <fullName evidence="7">Cobalt ECF transporter T component CbiQ</fullName>
    </submittedName>
</protein>
<dbReference type="GO" id="GO:0043190">
    <property type="term" value="C:ATP-binding cassette (ABC) transporter complex"/>
    <property type="evidence" value="ECO:0007669"/>
    <property type="project" value="InterPro"/>
</dbReference>
<dbReference type="Proteomes" id="UP000280960">
    <property type="component" value="Chromosome"/>
</dbReference>
<evidence type="ECO:0000256" key="6">
    <source>
        <dbReference type="SAM" id="Phobius"/>
    </source>
</evidence>
<feature type="transmembrane region" description="Helical" evidence="6">
    <location>
        <begin position="64"/>
        <end position="84"/>
    </location>
</feature>
<keyword evidence="5 6" id="KW-0472">Membrane</keyword>
<dbReference type="GO" id="GO:0006824">
    <property type="term" value="P:cobalt ion transport"/>
    <property type="evidence" value="ECO:0007669"/>
    <property type="project" value="InterPro"/>
</dbReference>